<protein>
    <submittedName>
        <fullName evidence="1">LacI family transcriptional regulator</fullName>
    </submittedName>
</protein>
<dbReference type="PANTHER" id="PTHR30146">
    <property type="entry name" value="LACI-RELATED TRANSCRIPTIONAL REPRESSOR"/>
    <property type="match status" value="1"/>
</dbReference>
<dbReference type="InterPro" id="IPR046335">
    <property type="entry name" value="LacI/GalR-like_sensor"/>
</dbReference>
<keyword evidence="2" id="KW-1185">Reference proteome</keyword>
<dbReference type="AlphaFoldDB" id="A0A7U9TGX9"/>
<dbReference type="Gene3D" id="1.10.260.40">
    <property type="entry name" value="lambda repressor-like DNA-binding domains"/>
    <property type="match status" value="1"/>
</dbReference>
<gene>
    <name evidence="1" type="ORF">MPAN_006800</name>
</gene>
<dbReference type="SUPFAM" id="SSF53822">
    <property type="entry name" value="Periplasmic binding protein-like I"/>
    <property type="match status" value="1"/>
</dbReference>
<dbReference type="EMBL" id="AP024412">
    <property type="protein sequence ID" value="BCR35787.1"/>
    <property type="molecule type" value="Genomic_DNA"/>
</dbReference>
<dbReference type="SMART" id="SM00354">
    <property type="entry name" value="HTH_LACI"/>
    <property type="match status" value="1"/>
</dbReference>
<name>A0A7U9TGX9_9MOLU</name>
<accession>A0A7U9TGX9</accession>
<proteinExistence type="predicted"/>
<dbReference type="PROSITE" id="PS50932">
    <property type="entry name" value="HTH_LACI_2"/>
    <property type="match status" value="1"/>
</dbReference>
<reference evidence="1" key="1">
    <citation type="submission" date="2021-01" db="EMBL/GenBank/DDBJ databases">
        <title>Draft genome sequence of Acholeplasmataceae bacterium strain Mahy22.</title>
        <authorList>
            <person name="Watanabe M."/>
            <person name="Kojima H."/>
            <person name="Fukui M."/>
        </authorList>
    </citation>
    <scope>NUCLEOTIDE SEQUENCE</scope>
    <source>
        <strain evidence="1">Mahy22</strain>
    </source>
</reference>
<evidence type="ECO:0000313" key="2">
    <source>
        <dbReference type="Proteomes" id="UP000620133"/>
    </source>
</evidence>
<dbReference type="PANTHER" id="PTHR30146:SF109">
    <property type="entry name" value="HTH-TYPE TRANSCRIPTIONAL REGULATOR GALS"/>
    <property type="match status" value="1"/>
</dbReference>
<dbReference type="GO" id="GO:0003700">
    <property type="term" value="F:DNA-binding transcription factor activity"/>
    <property type="evidence" value="ECO:0007669"/>
    <property type="project" value="TreeGrafter"/>
</dbReference>
<dbReference type="CDD" id="cd06267">
    <property type="entry name" value="PBP1_LacI_sugar_binding-like"/>
    <property type="match status" value="1"/>
</dbReference>
<sequence length="340" mass="38616">MNKKRTIYNIAKELDLAPGTISKVINNTGNVSDSTRKRVLAYIKKVGYVPNNSARMLKSKRTYTVGIVFTEESDVGLEHSFFSSILQHFKTFVEVQGYELSFIVKKLGQHELSYYEWCMNKRVDGVYIVVGNYDDKGLYELVESSIPAVSTDMLLPKLHTVISDNDQGVKLIFDYIKEELKLKNIAYISGPKSSKAFNERVDAYHKYTQEYQLNQTSEVIYADSFGFTSGYNAVYKLLKKPEQKPELIMVASDDIALGVLKGLSDMHIKVPEDIQVVGFDDIAFSKHFTPSLTTIRQDRKLLGQTAARLLIELMDNPNKDVSEIVKLPVELVIRESTRKK</sequence>
<dbReference type="SUPFAM" id="SSF47413">
    <property type="entry name" value="lambda repressor-like DNA-binding domains"/>
    <property type="match status" value="1"/>
</dbReference>
<dbReference type="Pfam" id="PF00356">
    <property type="entry name" value="LacI"/>
    <property type="match status" value="1"/>
</dbReference>
<dbReference type="InterPro" id="IPR028082">
    <property type="entry name" value="Peripla_BP_I"/>
</dbReference>
<dbReference type="Pfam" id="PF13377">
    <property type="entry name" value="Peripla_BP_3"/>
    <property type="match status" value="1"/>
</dbReference>
<evidence type="ECO:0000313" key="1">
    <source>
        <dbReference type="EMBL" id="BCR35787.1"/>
    </source>
</evidence>
<dbReference type="InterPro" id="IPR000843">
    <property type="entry name" value="HTH_LacI"/>
</dbReference>
<dbReference type="KEGG" id="manr:MPAN_006800"/>
<dbReference type="InterPro" id="IPR010982">
    <property type="entry name" value="Lambda_DNA-bd_dom_sf"/>
</dbReference>
<dbReference type="RefSeq" id="WP_176238622.1">
    <property type="nucleotide sequence ID" value="NZ_AP024412.1"/>
</dbReference>
<organism evidence="1 2">
    <name type="scientific">Mariniplasma anaerobium</name>
    <dbReference type="NCBI Taxonomy" id="2735436"/>
    <lineage>
        <taxon>Bacteria</taxon>
        <taxon>Bacillati</taxon>
        <taxon>Mycoplasmatota</taxon>
        <taxon>Mollicutes</taxon>
        <taxon>Acholeplasmatales</taxon>
        <taxon>Acholeplasmataceae</taxon>
        <taxon>Mariniplasma</taxon>
    </lineage>
</organism>
<dbReference type="GO" id="GO:0000976">
    <property type="term" value="F:transcription cis-regulatory region binding"/>
    <property type="evidence" value="ECO:0007669"/>
    <property type="project" value="TreeGrafter"/>
</dbReference>
<dbReference type="Gene3D" id="3.40.50.2300">
    <property type="match status" value="2"/>
</dbReference>
<dbReference type="CDD" id="cd01392">
    <property type="entry name" value="HTH_LacI"/>
    <property type="match status" value="1"/>
</dbReference>
<dbReference type="Proteomes" id="UP000620133">
    <property type="component" value="Chromosome"/>
</dbReference>